<organism evidence="1 2">
    <name type="scientific">Dallia pectoralis</name>
    <name type="common">Alaska blackfish</name>
    <dbReference type="NCBI Taxonomy" id="75939"/>
    <lineage>
        <taxon>Eukaryota</taxon>
        <taxon>Metazoa</taxon>
        <taxon>Chordata</taxon>
        <taxon>Craniata</taxon>
        <taxon>Vertebrata</taxon>
        <taxon>Euteleostomi</taxon>
        <taxon>Actinopterygii</taxon>
        <taxon>Neopterygii</taxon>
        <taxon>Teleostei</taxon>
        <taxon>Protacanthopterygii</taxon>
        <taxon>Esociformes</taxon>
        <taxon>Umbridae</taxon>
        <taxon>Dallia</taxon>
    </lineage>
</organism>
<reference evidence="1" key="1">
    <citation type="submission" date="2021-05" db="EMBL/GenBank/DDBJ databases">
        <authorList>
            <person name="Pan Q."/>
            <person name="Jouanno E."/>
            <person name="Zahm M."/>
            <person name="Klopp C."/>
            <person name="Cabau C."/>
            <person name="Louis A."/>
            <person name="Berthelot C."/>
            <person name="Parey E."/>
            <person name="Roest Crollius H."/>
            <person name="Montfort J."/>
            <person name="Robinson-Rechavi M."/>
            <person name="Bouchez O."/>
            <person name="Lampietro C."/>
            <person name="Lopez Roques C."/>
            <person name="Donnadieu C."/>
            <person name="Postlethwait J."/>
            <person name="Bobe J."/>
            <person name="Dillon D."/>
            <person name="Chandos A."/>
            <person name="von Hippel F."/>
            <person name="Guiguen Y."/>
        </authorList>
    </citation>
    <scope>NUCLEOTIDE SEQUENCE</scope>
    <source>
        <strain evidence="1">YG-Jan2019</strain>
    </source>
</reference>
<gene>
    <name evidence="1" type="ORF">DPEC_G00155500</name>
</gene>
<evidence type="ECO:0000313" key="2">
    <source>
        <dbReference type="Proteomes" id="UP001157502"/>
    </source>
</evidence>
<keyword evidence="2" id="KW-1185">Reference proteome</keyword>
<dbReference type="Proteomes" id="UP001157502">
    <property type="component" value="Chromosome 12"/>
</dbReference>
<comment type="caution">
    <text evidence="1">The sequence shown here is derived from an EMBL/GenBank/DDBJ whole genome shotgun (WGS) entry which is preliminary data.</text>
</comment>
<accession>A0ACC2GKP0</accession>
<name>A0ACC2GKP0_DALPE</name>
<dbReference type="EMBL" id="CM055739">
    <property type="protein sequence ID" value="KAJ8004122.1"/>
    <property type="molecule type" value="Genomic_DNA"/>
</dbReference>
<protein>
    <submittedName>
        <fullName evidence="1">Uncharacterized protein</fullName>
    </submittedName>
</protein>
<proteinExistence type="predicted"/>
<evidence type="ECO:0000313" key="1">
    <source>
        <dbReference type="EMBL" id="KAJ8004122.1"/>
    </source>
</evidence>
<sequence>MTSRWSKRRKIKSMLRATESEIVQQFEKTYTDPNIKGNFVTEPEHVECPSVALESDTHDEATRSLDRYVNKDCDTTDIQSEEESHYGLKRKRSPCSVFLATQQASLDSQPSPPNIYQTLQRPTTSYPNVPFPLTPLHIVQRPSPEDFTDTLKDVAMQKLLTAVTELSKEVKDLREEFRQFRQSCRCGQSDSVGLQLAEPMELPFYTMEALGRAEETLQNPTNRQTMVVLLLE</sequence>